<reference evidence="1 2" key="1">
    <citation type="journal article" date="2023" name="Science">
        <title>Complex scaffold remodeling in plant triterpene biosynthesis.</title>
        <authorList>
            <person name="De La Pena R."/>
            <person name="Hodgson H."/>
            <person name="Liu J.C."/>
            <person name="Stephenson M.J."/>
            <person name="Martin A.C."/>
            <person name="Owen C."/>
            <person name="Harkess A."/>
            <person name="Leebens-Mack J."/>
            <person name="Jimenez L.E."/>
            <person name="Osbourn A."/>
            <person name="Sattely E.S."/>
        </authorList>
    </citation>
    <scope>NUCLEOTIDE SEQUENCE [LARGE SCALE GENOMIC DNA]</scope>
    <source>
        <strain evidence="2">cv. JPN11</strain>
        <tissue evidence="1">Leaf</tissue>
    </source>
</reference>
<keyword evidence="2" id="KW-1185">Reference proteome</keyword>
<sequence>MTENRSGSGSEKKQKQRHCCISHEFLRAAIENPNKIAVIHAAASPFDRKLINGSSSSSDHCSPPVYEGDRCFTYAEVLASVDSLSSRLCCILDGSDDPHLIRPRRSGNKLGSEMVVLVDMLSSSTSFASNEEQLRTEFVQMYTPKIIGVYMPPSVEYIISVLSILRTGEAFLPLDPTWPKDRILSIISSSNVDLVIACGSSFSESGCCPLDKSHWLIESGICLVLSFSMEERVENNADMSNFVWHCEKERQRSFCYVMYTSGSTGKPKGICGTEQGLLNRFLWMQDLYPLCGEEVSLFKTSISFIDHLQEFLSAILSNCTLVVPPIIELKKNIISIIHFLQAYSISRLTTVPSLMRAILPALQSQHNMQIHSSLRLLVLSGEVLLLSLLDVISKLLPKTTILNLYGSTEVSGDCTYFDCKRLPMILEMETLTSVPIGLPISNCHVVLVESDSGTPNQGEILVGGPCLPNGYFSEATSTPSEYVNLHQNSICNSSVKFGSLLYFRTGDFAQRLQSGDLVFLGRKDRTIKINGQRMALEEIECALKGHPDVVDAAVVSHKDQGELAVLEAFIVLQEKEKSSEIFVSSIKSWMSNRLPVAMIPSRLVFMESLPMTSSGKVDYLSLSSSTFFTTHAQDEIDATKTSDSVQVIRKAFSDALMVEEVSNDDNFFFIGGNSIAAAHVAHNLGIDMRLIYNFPTPSELHIALLEKKGPVNLDVRAYASWKLNQADKGHQFHSGYSGNENHSGISKRLKVDSDKYVTPALDCQKDGFPWNLPSALMSCSFSRCNKVMYEEKYRENDPCQVNWSVEVPRYRKGFMQELWKVHMESCVDASPIVVLKDSDVYLFVGSHSHRFLCVNAKRGSVQWEIKLEGRVECPAAILGDFSQVVVGCYKGKIYFLDFSSGNICWTFQTCGEVKCQPVVDAPKQLIWCGSHDHNLYALDYRNHCCVYTLQCAGSIFGSPAIDEVHDMLYVASTSGRLTAISVKALPFPTLWLHELEVPVFGSVCITSPNRYVICCLVDGHVVALDSEGSIIWRCRTGGPIFAGPCTSFALSFQVLICSRNGSIYSFEQENGNLLWEYSVGDPITASAYVDENLRLMPESSPSGDRLVCVCSSSGSIHILQINLDVARNENQTRNMVQEFARMELEGDIFSSPVMIGGRVFVGCRDDYVHCIALGTQNLGEE</sequence>
<dbReference type="EMBL" id="CM051397">
    <property type="protein sequence ID" value="KAJ4721452.1"/>
    <property type="molecule type" value="Genomic_DNA"/>
</dbReference>
<organism evidence="1 2">
    <name type="scientific">Melia azedarach</name>
    <name type="common">Chinaberry tree</name>
    <dbReference type="NCBI Taxonomy" id="155640"/>
    <lineage>
        <taxon>Eukaryota</taxon>
        <taxon>Viridiplantae</taxon>
        <taxon>Streptophyta</taxon>
        <taxon>Embryophyta</taxon>
        <taxon>Tracheophyta</taxon>
        <taxon>Spermatophyta</taxon>
        <taxon>Magnoliopsida</taxon>
        <taxon>eudicotyledons</taxon>
        <taxon>Gunneridae</taxon>
        <taxon>Pentapetalae</taxon>
        <taxon>rosids</taxon>
        <taxon>malvids</taxon>
        <taxon>Sapindales</taxon>
        <taxon>Meliaceae</taxon>
        <taxon>Melia</taxon>
    </lineage>
</organism>
<comment type="caution">
    <text evidence="1">The sequence shown here is derived from an EMBL/GenBank/DDBJ whole genome shotgun (WGS) entry which is preliminary data.</text>
</comment>
<dbReference type="Proteomes" id="UP001164539">
    <property type="component" value="Chromosome 4"/>
</dbReference>
<gene>
    <name evidence="1" type="ORF">OWV82_009136</name>
</gene>
<evidence type="ECO:0000313" key="1">
    <source>
        <dbReference type="EMBL" id="KAJ4721452.1"/>
    </source>
</evidence>
<evidence type="ECO:0000313" key="2">
    <source>
        <dbReference type="Proteomes" id="UP001164539"/>
    </source>
</evidence>
<protein>
    <submittedName>
        <fullName evidence="1">Acyl-CoA synthetase family member 4</fullName>
    </submittedName>
</protein>
<proteinExistence type="predicted"/>
<name>A0ACC1YDJ4_MELAZ</name>
<accession>A0ACC1YDJ4</accession>